<evidence type="ECO:0000256" key="1">
    <source>
        <dbReference type="SAM" id="SignalP"/>
    </source>
</evidence>
<protein>
    <recommendedName>
        <fullName evidence="4">TIGR02001 family outer membrane protein</fullName>
    </recommendedName>
</protein>
<comment type="caution">
    <text evidence="2">The sequence shown here is derived from an EMBL/GenBank/DDBJ whole genome shotgun (WGS) entry which is preliminary data.</text>
</comment>
<feature type="chain" id="PRO_5018703084" description="TIGR02001 family outer membrane protein" evidence="1">
    <location>
        <begin position="35"/>
        <end position="250"/>
    </location>
</feature>
<sequence>MTKKVTLGSKATGKSIRRSLIALCIAGSSFGVGAASLTGNVALTSDYLFRGISQTDEGPAVQGGFTLSGESGFYLSTWGSNIKFGEGSMELDILAGWTGALNDSWNVDVGVMQYRYPKGDNAVDEFNFYEGYAKFFYDSWTLGVAYSPDYFGTGVDDYYYLSADYKYSLVENIALDLHFGYNAFEDEAEFETFLAAGPVDSDTYIDWSIGFSTEVLGAGLSLKYADTDIDGSAECNLCDGRAVLTISKTF</sequence>
<dbReference type="NCBIfam" id="TIGR02001">
    <property type="entry name" value="gcw_chp"/>
    <property type="match status" value="1"/>
</dbReference>
<keyword evidence="1" id="KW-0732">Signal</keyword>
<gene>
    <name evidence="2" type="ORF">EIK76_09200</name>
</gene>
<accession>A0A3P3QL12</accession>
<dbReference type="InterPro" id="IPR010239">
    <property type="entry name" value="CHP02001"/>
</dbReference>
<organism evidence="2 3">
    <name type="scientific">Rheinheimera mesophila</name>
    <dbReference type="NCBI Taxonomy" id="1547515"/>
    <lineage>
        <taxon>Bacteria</taxon>
        <taxon>Pseudomonadati</taxon>
        <taxon>Pseudomonadota</taxon>
        <taxon>Gammaproteobacteria</taxon>
        <taxon>Chromatiales</taxon>
        <taxon>Chromatiaceae</taxon>
        <taxon>Rheinheimera</taxon>
    </lineage>
</organism>
<reference evidence="2 3" key="1">
    <citation type="submission" date="2018-11" db="EMBL/GenBank/DDBJ databases">
        <title>Draft genome analysis of Rheinheimera mesophila isolated from an industrial waste site.</title>
        <authorList>
            <person name="Yu Q."/>
            <person name="Qi Y."/>
            <person name="Zhang H."/>
            <person name="Lu Y."/>
            <person name="Pu J."/>
        </authorList>
    </citation>
    <scope>NUCLEOTIDE SEQUENCE [LARGE SCALE GENOMIC DNA]</scope>
    <source>
        <strain evidence="2 3">IITR13</strain>
    </source>
</reference>
<dbReference type="OrthoDB" id="9793561at2"/>
<feature type="signal peptide" evidence="1">
    <location>
        <begin position="1"/>
        <end position="34"/>
    </location>
</feature>
<dbReference type="Pfam" id="PF09694">
    <property type="entry name" value="Gcw_chp"/>
    <property type="match status" value="1"/>
</dbReference>
<evidence type="ECO:0000313" key="3">
    <source>
        <dbReference type="Proteomes" id="UP000276260"/>
    </source>
</evidence>
<name>A0A3P3QL12_9GAMM</name>
<evidence type="ECO:0000313" key="2">
    <source>
        <dbReference type="EMBL" id="RRJ21053.1"/>
    </source>
</evidence>
<dbReference type="RefSeq" id="WP_046518614.1">
    <property type="nucleotide sequence ID" value="NZ_LAVS01000003.1"/>
</dbReference>
<proteinExistence type="predicted"/>
<dbReference type="AlphaFoldDB" id="A0A3P3QL12"/>
<evidence type="ECO:0008006" key="4">
    <source>
        <dbReference type="Google" id="ProtNLM"/>
    </source>
</evidence>
<dbReference type="EMBL" id="RRCF01000002">
    <property type="protein sequence ID" value="RRJ21053.1"/>
    <property type="molecule type" value="Genomic_DNA"/>
</dbReference>
<dbReference type="Proteomes" id="UP000276260">
    <property type="component" value="Unassembled WGS sequence"/>
</dbReference>
<keyword evidence="3" id="KW-1185">Reference proteome</keyword>